<evidence type="ECO:0000256" key="5">
    <source>
        <dbReference type="RuleBase" id="RU000568"/>
    </source>
</evidence>
<dbReference type="Gene3D" id="4.10.410.60">
    <property type="match status" value="1"/>
</dbReference>
<keyword evidence="3 5" id="KW-0687">Ribonucleoprotein</keyword>
<evidence type="ECO:0000256" key="4">
    <source>
        <dbReference type="ARBA" id="ARBA00035486"/>
    </source>
</evidence>
<dbReference type="GO" id="GO:1990904">
    <property type="term" value="C:ribonucleoprotein complex"/>
    <property type="evidence" value="ECO:0007669"/>
    <property type="project" value="UniProtKB-KW"/>
</dbReference>
<dbReference type="InterPro" id="IPR037229">
    <property type="entry name" value="Ribosomal_bL35_sf"/>
</dbReference>
<evidence type="ECO:0000256" key="2">
    <source>
        <dbReference type="ARBA" id="ARBA00022980"/>
    </source>
</evidence>
<comment type="caution">
    <text evidence="6">The sequence shown here is derived from an EMBL/GenBank/DDBJ whole genome shotgun (WGS) entry which is preliminary data.</text>
</comment>
<protein>
    <recommendedName>
        <fullName evidence="4 5">50S ribosomal protein L35</fullName>
    </recommendedName>
</protein>
<organism evidence="6 7">
    <name type="scientific">Candidatus Dojkabacteria bacterium CG_4_10_14_0_2_um_filter_Dojkabacteria_WS6_41_15</name>
    <dbReference type="NCBI Taxonomy" id="2014249"/>
    <lineage>
        <taxon>Bacteria</taxon>
        <taxon>Candidatus Dojkabacteria</taxon>
    </lineage>
</organism>
<sequence length="65" mass="7390">MPKLKTNKTLMSRVKLTPNGKLIRKRAFASHLRSKKSASARARTGAKKIDSIKKFPWNKLLQGQK</sequence>
<dbReference type="AlphaFoldDB" id="A0A2M7W1E0"/>
<proteinExistence type="inferred from homology"/>
<gene>
    <name evidence="6" type="ORF">COX64_04055</name>
</gene>
<name>A0A2M7W1E0_9BACT</name>
<comment type="similarity">
    <text evidence="1 5">Belongs to the bacterial ribosomal protein bL35 family.</text>
</comment>
<evidence type="ECO:0000256" key="1">
    <source>
        <dbReference type="ARBA" id="ARBA00006598"/>
    </source>
</evidence>
<dbReference type="PRINTS" id="PR00064">
    <property type="entry name" value="RIBOSOMALL35"/>
</dbReference>
<dbReference type="GO" id="GO:0005840">
    <property type="term" value="C:ribosome"/>
    <property type="evidence" value="ECO:0007669"/>
    <property type="project" value="UniProtKB-KW"/>
</dbReference>
<dbReference type="SUPFAM" id="SSF143034">
    <property type="entry name" value="L35p-like"/>
    <property type="match status" value="1"/>
</dbReference>
<evidence type="ECO:0000313" key="7">
    <source>
        <dbReference type="Proteomes" id="UP000228952"/>
    </source>
</evidence>
<dbReference type="Proteomes" id="UP000228952">
    <property type="component" value="Unassembled WGS sequence"/>
</dbReference>
<evidence type="ECO:0000313" key="6">
    <source>
        <dbReference type="EMBL" id="PJA12869.1"/>
    </source>
</evidence>
<dbReference type="GO" id="GO:0006412">
    <property type="term" value="P:translation"/>
    <property type="evidence" value="ECO:0007669"/>
    <property type="project" value="InterPro"/>
</dbReference>
<dbReference type="EMBL" id="PFQB01000101">
    <property type="protein sequence ID" value="PJA12869.1"/>
    <property type="molecule type" value="Genomic_DNA"/>
</dbReference>
<keyword evidence="2 5" id="KW-0689">Ribosomal protein</keyword>
<evidence type="ECO:0000256" key="3">
    <source>
        <dbReference type="ARBA" id="ARBA00023274"/>
    </source>
</evidence>
<dbReference type="GO" id="GO:0003735">
    <property type="term" value="F:structural constituent of ribosome"/>
    <property type="evidence" value="ECO:0007669"/>
    <property type="project" value="InterPro"/>
</dbReference>
<dbReference type="InterPro" id="IPR001706">
    <property type="entry name" value="Ribosomal_bL35"/>
</dbReference>
<accession>A0A2M7W1E0</accession>
<dbReference type="Pfam" id="PF01632">
    <property type="entry name" value="Ribosomal_L35p"/>
    <property type="match status" value="1"/>
</dbReference>
<reference evidence="7" key="1">
    <citation type="submission" date="2017-09" db="EMBL/GenBank/DDBJ databases">
        <title>Depth-based differentiation of microbial function through sediment-hosted aquifers and enrichment of novel symbionts in the deep terrestrial subsurface.</title>
        <authorList>
            <person name="Probst A.J."/>
            <person name="Ladd B."/>
            <person name="Jarett J.K."/>
            <person name="Geller-Mcgrath D.E."/>
            <person name="Sieber C.M.K."/>
            <person name="Emerson J.B."/>
            <person name="Anantharaman K."/>
            <person name="Thomas B.C."/>
            <person name="Malmstrom R."/>
            <person name="Stieglmeier M."/>
            <person name="Klingl A."/>
            <person name="Woyke T."/>
            <person name="Ryan C.M."/>
            <person name="Banfield J.F."/>
        </authorList>
    </citation>
    <scope>NUCLEOTIDE SEQUENCE [LARGE SCALE GENOMIC DNA]</scope>
</reference>
<dbReference type="InterPro" id="IPR021137">
    <property type="entry name" value="Ribosomal_bL35-like"/>
</dbReference>